<dbReference type="Pfam" id="PF22688">
    <property type="entry name" value="Hda_lid"/>
    <property type="match status" value="1"/>
</dbReference>
<dbReference type="GO" id="GO:0032297">
    <property type="term" value="P:negative regulation of DNA-templated DNA replication initiation"/>
    <property type="evidence" value="ECO:0007669"/>
    <property type="project" value="InterPro"/>
</dbReference>
<dbReference type="SUPFAM" id="SSF52540">
    <property type="entry name" value="P-loop containing nucleoside triphosphate hydrolases"/>
    <property type="match status" value="1"/>
</dbReference>
<gene>
    <name evidence="4" type="primary">hda</name>
    <name evidence="4" type="ORF">NEIELOOT_02847</name>
</gene>
<dbReference type="NCBIfam" id="NF006486">
    <property type="entry name" value="PRK08903.1-6"/>
    <property type="match status" value="1"/>
</dbReference>
<reference evidence="4 5" key="1">
    <citation type="submission" date="2010-02" db="EMBL/GenBank/DDBJ databases">
        <authorList>
            <person name="Weinstock G."/>
            <person name="Sodergren E."/>
            <person name="Clifton S."/>
            <person name="Fulton L."/>
            <person name="Fulton B."/>
            <person name="Courtney L."/>
            <person name="Fronick C."/>
            <person name="Harrison M."/>
            <person name="Strong C."/>
            <person name="Farmer C."/>
            <person name="Delahaunty K."/>
            <person name="Markovic C."/>
            <person name="Hall O."/>
            <person name="Minx P."/>
            <person name="Tomlinson C."/>
            <person name="Mitreva M."/>
            <person name="Nelson J."/>
            <person name="Hou S."/>
            <person name="Wollam A."/>
            <person name="Pepin K.H."/>
            <person name="Johnson M."/>
            <person name="Bhonagiri V."/>
            <person name="Zhang X."/>
            <person name="Suruliraj S."/>
            <person name="Warren W."/>
            <person name="Chinwalla A."/>
            <person name="Mardis E.R."/>
            <person name="Wilson R.K."/>
        </authorList>
    </citation>
    <scope>NUCLEOTIDE SEQUENCE [LARGE SCALE GENOMIC DNA]</scope>
    <source>
        <strain evidence="4 5">ATCC 29315</strain>
    </source>
</reference>
<evidence type="ECO:0000313" key="4">
    <source>
        <dbReference type="EMBL" id="EFE48490.1"/>
    </source>
</evidence>
<dbReference type="PANTHER" id="PTHR30050">
    <property type="entry name" value="CHROMOSOMAL REPLICATION INITIATOR PROTEIN DNAA"/>
    <property type="match status" value="1"/>
</dbReference>
<feature type="region of interest" description="Disordered" evidence="1">
    <location>
        <begin position="1"/>
        <end position="22"/>
    </location>
</feature>
<comment type="caution">
    <text evidence="4">The sequence shown here is derived from an EMBL/GenBank/DDBJ whole genome shotgun (WGS) entry which is preliminary data.</text>
</comment>
<dbReference type="InterPro" id="IPR013317">
    <property type="entry name" value="DnaA_dom"/>
</dbReference>
<protein>
    <submittedName>
        <fullName evidence="4">DnaA regulatory inactivator Hda</fullName>
    </submittedName>
</protein>
<dbReference type="AlphaFoldDB" id="D4DUQ2"/>
<sequence>MTGRLKTGGLPQRQRRHGLPAGRKPIQSHCFPFGQQNAVNQLIFDFARSDYPGFDKFLGTANRELIYVLQQAQDQFVYVWGQRGSGKSHLLKAWVAQAREQGHHAVYIDAETAPLDETALSAEYLAVDGADRLQADEQALLFEIFNRFRNGARGRLLLSADVPPQQLTVREDLRTRMGNCLVYDIKPLGDEEKIDALVGMAGARQLALEPEIFRYLLTYWRRDMDSLVQMLDTLCHYAATTRRRITLPLLRQLLKQQDTP</sequence>
<accession>D4DUQ2</accession>
<organism evidence="4 5">
    <name type="scientific">Neisseria elongata subsp. glycolytica ATCC 29315</name>
    <dbReference type="NCBI Taxonomy" id="546263"/>
    <lineage>
        <taxon>Bacteria</taxon>
        <taxon>Pseudomonadati</taxon>
        <taxon>Pseudomonadota</taxon>
        <taxon>Betaproteobacteria</taxon>
        <taxon>Neisseriales</taxon>
        <taxon>Neisseriaceae</taxon>
        <taxon>Neisseria</taxon>
    </lineage>
</organism>
<evidence type="ECO:0000313" key="5">
    <source>
        <dbReference type="Proteomes" id="UP000005536"/>
    </source>
</evidence>
<dbReference type="InterPro" id="IPR027417">
    <property type="entry name" value="P-loop_NTPase"/>
</dbReference>
<dbReference type="GO" id="GO:0006270">
    <property type="term" value="P:DNA replication initiation"/>
    <property type="evidence" value="ECO:0007669"/>
    <property type="project" value="TreeGrafter"/>
</dbReference>
<dbReference type="GO" id="GO:0005886">
    <property type="term" value="C:plasma membrane"/>
    <property type="evidence" value="ECO:0007669"/>
    <property type="project" value="TreeGrafter"/>
</dbReference>
<proteinExistence type="predicted"/>
<dbReference type="Pfam" id="PF00308">
    <property type="entry name" value="Bac_DnaA"/>
    <property type="match status" value="1"/>
</dbReference>
<dbReference type="Gene3D" id="3.40.50.300">
    <property type="entry name" value="P-loop containing nucleotide triphosphate hydrolases"/>
    <property type="match status" value="1"/>
</dbReference>
<name>D4DUQ2_NEIEG</name>
<dbReference type="STRING" id="546263.NELON_07915"/>
<evidence type="ECO:0000259" key="3">
    <source>
        <dbReference type="Pfam" id="PF22688"/>
    </source>
</evidence>
<dbReference type="EMBL" id="ADBF01000254">
    <property type="protein sequence ID" value="EFE48490.1"/>
    <property type="molecule type" value="Genomic_DNA"/>
</dbReference>
<dbReference type="Proteomes" id="UP000005536">
    <property type="component" value="Unassembled WGS sequence"/>
</dbReference>
<dbReference type="InterPro" id="IPR055199">
    <property type="entry name" value="Hda_lid"/>
</dbReference>
<feature type="domain" description="Chromosomal replication initiator protein DnaA ATPAse" evidence="2">
    <location>
        <begin position="76"/>
        <end position="182"/>
    </location>
</feature>
<feature type="domain" description="Hda lid" evidence="3">
    <location>
        <begin position="190"/>
        <end position="254"/>
    </location>
</feature>
<dbReference type="Gene3D" id="1.10.8.60">
    <property type="match status" value="1"/>
</dbReference>
<dbReference type="PANTHER" id="PTHR30050:SF5">
    <property type="entry name" value="DNAA REGULATORY INACTIVATOR HDA"/>
    <property type="match status" value="1"/>
</dbReference>
<dbReference type="NCBIfam" id="TIGR03420">
    <property type="entry name" value="DnaA_homol_Hda"/>
    <property type="match status" value="1"/>
</dbReference>
<evidence type="ECO:0000256" key="1">
    <source>
        <dbReference type="SAM" id="MobiDB-lite"/>
    </source>
</evidence>
<evidence type="ECO:0000259" key="2">
    <source>
        <dbReference type="Pfam" id="PF00308"/>
    </source>
</evidence>
<dbReference type="InterPro" id="IPR017788">
    <property type="entry name" value="Hda"/>
</dbReference>
<dbReference type="GO" id="GO:0003688">
    <property type="term" value="F:DNA replication origin binding"/>
    <property type="evidence" value="ECO:0007669"/>
    <property type="project" value="TreeGrafter"/>
</dbReference>